<dbReference type="Proteomes" id="UP000014760">
    <property type="component" value="Unassembled WGS sequence"/>
</dbReference>
<sequence length="154" mass="17131">MSSTIYETDWCCGVVCSLDNACVTPNLAFEKRSSGIHYIQMAFHQCALTCVTPNLAFEKRSSGIHYIQMVFHQCALTCVTPNLSSEKRSSGIHYIQMVFHQCALTCVTPNLAFEKRSSATCMTHSNDDTSLACMAILPYVQLGKVLRIYNSLCL</sequence>
<gene>
    <name evidence="1" type="ORF">CAPTEDRAFT_213957</name>
</gene>
<organism evidence="1">
    <name type="scientific">Capitella teleta</name>
    <name type="common">Polychaete worm</name>
    <dbReference type="NCBI Taxonomy" id="283909"/>
    <lineage>
        <taxon>Eukaryota</taxon>
        <taxon>Metazoa</taxon>
        <taxon>Spiralia</taxon>
        <taxon>Lophotrochozoa</taxon>
        <taxon>Annelida</taxon>
        <taxon>Polychaeta</taxon>
        <taxon>Sedentaria</taxon>
        <taxon>Scolecida</taxon>
        <taxon>Capitellidae</taxon>
        <taxon>Capitella</taxon>
    </lineage>
</organism>
<dbReference type="EnsemblMetazoa" id="CapteT213957">
    <property type="protein sequence ID" value="CapteP213957"/>
    <property type="gene ID" value="CapteG213957"/>
</dbReference>
<evidence type="ECO:0000313" key="2">
    <source>
        <dbReference type="EnsemblMetazoa" id="CapteP213957"/>
    </source>
</evidence>
<protein>
    <submittedName>
        <fullName evidence="1 2">Uncharacterized protein</fullName>
    </submittedName>
</protein>
<dbReference type="EMBL" id="KB303405">
    <property type="protein sequence ID" value="ELU03214.1"/>
    <property type="molecule type" value="Genomic_DNA"/>
</dbReference>
<dbReference type="HOGENOM" id="CLU_1705927_0_0_1"/>
<reference evidence="1 3" key="2">
    <citation type="journal article" date="2013" name="Nature">
        <title>Insights into bilaterian evolution from three spiralian genomes.</title>
        <authorList>
            <person name="Simakov O."/>
            <person name="Marletaz F."/>
            <person name="Cho S.J."/>
            <person name="Edsinger-Gonzales E."/>
            <person name="Havlak P."/>
            <person name="Hellsten U."/>
            <person name="Kuo D.H."/>
            <person name="Larsson T."/>
            <person name="Lv J."/>
            <person name="Arendt D."/>
            <person name="Savage R."/>
            <person name="Osoegawa K."/>
            <person name="de Jong P."/>
            <person name="Grimwood J."/>
            <person name="Chapman J.A."/>
            <person name="Shapiro H."/>
            <person name="Aerts A."/>
            <person name="Otillar R.P."/>
            <person name="Terry A.Y."/>
            <person name="Boore J.L."/>
            <person name="Grigoriev I.V."/>
            <person name="Lindberg D.R."/>
            <person name="Seaver E.C."/>
            <person name="Weisblat D.A."/>
            <person name="Putnam N.H."/>
            <person name="Rokhsar D.S."/>
        </authorList>
    </citation>
    <scope>NUCLEOTIDE SEQUENCE</scope>
    <source>
        <strain evidence="1 3">I ESC-2004</strain>
    </source>
</reference>
<dbReference type="EMBL" id="AMQN01024649">
    <property type="status" value="NOT_ANNOTATED_CDS"/>
    <property type="molecule type" value="Genomic_DNA"/>
</dbReference>
<reference evidence="2" key="3">
    <citation type="submission" date="2015-06" db="UniProtKB">
        <authorList>
            <consortium name="EnsemblMetazoa"/>
        </authorList>
    </citation>
    <scope>IDENTIFICATION</scope>
</reference>
<accession>R7UB45</accession>
<proteinExistence type="predicted"/>
<name>R7UB45_CAPTE</name>
<dbReference type="AlphaFoldDB" id="R7UB45"/>
<evidence type="ECO:0000313" key="3">
    <source>
        <dbReference type="Proteomes" id="UP000014760"/>
    </source>
</evidence>
<keyword evidence="3" id="KW-1185">Reference proteome</keyword>
<reference evidence="3" key="1">
    <citation type="submission" date="2012-12" db="EMBL/GenBank/DDBJ databases">
        <authorList>
            <person name="Hellsten U."/>
            <person name="Grimwood J."/>
            <person name="Chapman J.A."/>
            <person name="Shapiro H."/>
            <person name="Aerts A."/>
            <person name="Otillar R.P."/>
            <person name="Terry A.Y."/>
            <person name="Boore J.L."/>
            <person name="Simakov O."/>
            <person name="Marletaz F."/>
            <person name="Cho S.-J."/>
            <person name="Edsinger-Gonzales E."/>
            <person name="Havlak P."/>
            <person name="Kuo D.-H."/>
            <person name="Larsson T."/>
            <person name="Lv J."/>
            <person name="Arendt D."/>
            <person name="Savage R."/>
            <person name="Osoegawa K."/>
            <person name="de Jong P."/>
            <person name="Lindberg D.R."/>
            <person name="Seaver E.C."/>
            <person name="Weisblat D.A."/>
            <person name="Putnam N.H."/>
            <person name="Grigoriev I.V."/>
            <person name="Rokhsar D.S."/>
        </authorList>
    </citation>
    <scope>NUCLEOTIDE SEQUENCE</scope>
    <source>
        <strain evidence="3">I ESC-2004</strain>
    </source>
</reference>
<evidence type="ECO:0000313" key="1">
    <source>
        <dbReference type="EMBL" id="ELU03214.1"/>
    </source>
</evidence>